<organism evidence="1 2">
    <name type="scientific">Tannerella sp. oral taxon BU063 isolate Cell 2</name>
    <dbReference type="NCBI Taxonomy" id="1411148"/>
    <lineage>
        <taxon>Bacteria</taxon>
        <taxon>Pseudomonadati</taxon>
        <taxon>Bacteroidota</taxon>
        <taxon>Bacteroidia</taxon>
        <taxon>Bacteroidales</taxon>
        <taxon>Tannerellaceae</taxon>
        <taxon>Tannerella</taxon>
    </lineage>
</organism>
<evidence type="ECO:0000313" key="1">
    <source>
        <dbReference type="EMBL" id="ETK01044.1"/>
    </source>
</evidence>
<dbReference type="InterPro" id="IPR036388">
    <property type="entry name" value="WH-like_DNA-bd_sf"/>
</dbReference>
<dbReference type="PATRIC" id="fig|1411148.3.peg.2008"/>
<dbReference type="Pfam" id="PF10771">
    <property type="entry name" value="DUF2582"/>
    <property type="match status" value="1"/>
</dbReference>
<dbReference type="Gene3D" id="1.10.10.10">
    <property type="entry name" value="Winged helix-like DNA-binding domain superfamily/Winged helix DNA-binding domain"/>
    <property type="match status" value="1"/>
</dbReference>
<dbReference type="Proteomes" id="UP000018837">
    <property type="component" value="Unassembled WGS sequence"/>
</dbReference>
<accession>W2C1F8</accession>
<reference evidence="1 2" key="1">
    <citation type="submission" date="2013-11" db="EMBL/GenBank/DDBJ databases">
        <title>Single cell genomics of uncultured Tannerella BU063 (oral taxon 286).</title>
        <authorList>
            <person name="Beall C.J."/>
            <person name="Campbell A.G."/>
            <person name="Griffen A.L."/>
            <person name="Podar M."/>
            <person name="Leys E.J."/>
        </authorList>
    </citation>
    <scope>NUCLEOTIDE SEQUENCE [LARGE SCALE GENOMIC DNA]</scope>
    <source>
        <strain evidence="1">Cell 2</strain>
    </source>
</reference>
<comment type="caution">
    <text evidence="1">The sequence shown here is derived from an EMBL/GenBank/DDBJ whole genome shotgun (WGS) entry which is preliminary data.</text>
</comment>
<dbReference type="EMBL" id="AYUF01000492">
    <property type="protein sequence ID" value="ETK01044.1"/>
    <property type="molecule type" value="Genomic_DNA"/>
</dbReference>
<name>W2C1F8_9BACT</name>
<evidence type="ECO:0008006" key="3">
    <source>
        <dbReference type="Google" id="ProtNLM"/>
    </source>
</evidence>
<dbReference type="InterPro" id="IPR019707">
    <property type="entry name" value="DUF2582"/>
</dbReference>
<sequence>MIKLIGTNAGLVWRALSKAGRMSVKELKKETKLRTDKELFAAIGWLAKEGKIESGEKDSEIYFWLLQ</sequence>
<dbReference type="AlphaFoldDB" id="W2C1F8"/>
<gene>
    <name evidence="1" type="ORF">N425_12150</name>
</gene>
<proteinExistence type="predicted"/>
<evidence type="ECO:0000313" key="2">
    <source>
        <dbReference type="Proteomes" id="UP000018837"/>
    </source>
</evidence>
<protein>
    <recommendedName>
        <fullName evidence="3">Winged helix-turn-helix domain-containing protein</fullName>
    </recommendedName>
</protein>